<dbReference type="Gene3D" id="3.40.50.300">
    <property type="entry name" value="P-loop containing nucleotide triphosphate hydrolases"/>
    <property type="match status" value="1"/>
</dbReference>
<dbReference type="InterPro" id="IPR003439">
    <property type="entry name" value="ABC_transporter-like_ATP-bd"/>
</dbReference>
<reference evidence="7 8" key="1">
    <citation type="journal article" date="2010" name="Stand. Genomic Sci.">
        <title>Complete genome sequence of Conexibacter woesei type strain (ID131577).</title>
        <authorList>
            <person name="Pukall R."/>
            <person name="Lapidus A."/>
            <person name="Glavina Del Rio T."/>
            <person name="Copeland A."/>
            <person name="Tice H."/>
            <person name="Cheng J.-F."/>
            <person name="Lucas S."/>
            <person name="Chen F."/>
            <person name="Nolan M."/>
            <person name="Bruce D."/>
            <person name="Goodwin L."/>
            <person name="Pitluck S."/>
            <person name="Mavromatis K."/>
            <person name="Ivanova N."/>
            <person name="Ovchinnikova G."/>
            <person name="Pati A."/>
            <person name="Chen A."/>
            <person name="Palaniappan K."/>
            <person name="Land M."/>
            <person name="Hauser L."/>
            <person name="Chang Y.-J."/>
            <person name="Jeffries C.D."/>
            <person name="Chain P."/>
            <person name="Meincke L."/>
            <person name="Sims D."/>
            <person name="Brettin T."/>
            <person name="Detter J.C."/>
            <person name="Rohde M."/>
            <person name="Goeker M."/>
            <person name="Bristow J."/>
            <person name="Eisen J.A."/>
            <person name="Markowitz V."/>
            <person name="Kyrpides N.C."/>
            <person name="Klenk H.-P."/>
            <person name="Hugenholtz P."/>
        </authorList>
    </citation>
    <scope>NUCLEOTIDE SEQUENCE [LARGE SCALE GENOMIC DNA]</scope>
    <source>
        <strain evidence="8">DSM 14684 / CIP 108061 / JCM 11494 / NBRC 100937 / ID131577</strain>
    </source>
</reference>
<dbReference type="SUPFAM" id="SSF52540">
    <property type="entry name" value="P-loop containing nucleoside triphosphate hydrolases"/>
    <property type="match status" value="1"/>
</dbReference>
<keyword evidence="2" id="KW-0813">Transport</keyword>
<gene>
    <name evidence="7" type="ordered locus">Cwoe_0429</name>
</gene>
<dbReference type="RefSeq" id="WP_012931918.1">
    <property type="nucleotide sequence ID" value="NC_013739.1"/>
</dbReference>
<dbReference type="GO" id="GO:0005524">
    <property type="term" value="F:ATP binding"/>
    <property type="evidence" value="ECO:0007669"/>
    <property type="project" value="UniProtKB-KW"/>
</dbReference>
<accession>D3F794</accession>
<dbReference type="KEGG" id="cwo:Cwoe_0429"/>
<evidence type="ECO:0000256" key="4">
    <source>
        <dbReference type="ARBA" id="ARBA00022840"/>
    </source>
</evidence>
<dbReference type="GO" id="GO:0015658">
    <property type="term" value="F:branched-chain amino acid transmembrane transporter activity"/>
    <property type="evidence" value="ECO:0007669"/>
    <property type="project" value="TreeGrafter"/>
</dbReference>
<dbReference type="Pfam" id="PF00005">
    <property type="entry name" value="ABC_tran"/>
    <property type="match status" value="1"/>
</dbReference>
<evidence type="ECO:0000256" key="5">
    <source>
        <dbReference type="ARBA" id="ARBA00022970"/>
    </source>
</evidence>
<dbReference type="AlphaFoldDB" id="D3F794"/>
<evidence type="ECO:0000313" key="7">
    <source>
        <dbReference type="EMBL" id="ADB48865.1"/>
    </source>
</evidence>
<dbReference type="GO" id="GO:0016887">
    <property type="term" value="F:ATP hydrolysis activity"/>
    <property type="evidence" value="ECO:0007669"/>
    <property type="project" value="InterPro"/>
</dbReference>
<dbReference type="eggNOG" id="COG0410">
    <property type="taxonomic scope" value="Bacteria"/>
</dbReference>
<organism evidence="7 8">
    <name type="scientific">Conexibacter woesei (strain DSM 14684 / CCUG 47730 / CIP 108061 / JCM 11494 / NBRC 100937 / ID131577)</name>
    <dbReference type="NCBI Taxonomy" id="469383"/>
    <lineage>
        <taxon>Bacteria</taxon>
        <taxon>Bacillati</taxon>
        <taxon>Actinomycetota</taxon>
        <taxon>Thermoleophilia</taxon>
        <taxon>Solirubrobacterales</taxon>
        <taxon>Conexibacteraceae</taxon>
        <taxon>Conexibacter</taxon>
    </lineage>
</organism>
<dbReference type="PROSITE" id="PS50893">
    <property type="entry name" value="ABC_TRANSPORTER_2"/>
    <property type="match status" value="1"/>
</dbReference>
<reference evidence="8" key="2">
    <citation type="submission" date="2010-01" db="EMBL/GenBank/DDBJ databases">
        <title>The complete genome of Conexibacter woesei DSM 14684.</title>
        <authorList>
            <consortium name="US DOE Joint Genome Institute (JGI-PGF)"/>
            <person name="Lucas S."/>
            <person name="Copeland A."/>
            <person name="Lapidus A."/>
            <person name="Glavina del Rio T."/>
            <person name="Dalin E."/>
            <person name="Tice H."/>
            <person name="Bruce D."/>
            <person name="Goodwin L."/>
            <person name="Pitluck S."/>
            <person name="Kyrpides N."/>
            <person name="Mavromatis K."/>
            <person name="Ivanova N."/>
            <person name="Mikhailova N."/>
            <person name="Chertkov O."/>
            <person name="Brettin T."/>
            <person name="Detter J.C."/>
            <person name="Han C."/>
            <person name="Larimer F."/>
            <person name="Land M."/>
            <person name="Hauser L."/>
            <person name="Markowitz V."/>
            <person name="Cheng J.-F."/>
            <person name="Hugenholtz P."/>
            <person name="Woyke T."/>
            <person name="Wu D."/>
            <person name="Pukall R."/>
            <person name="Steenblock K."/>
            <person name="Schneider S."/>
            <person name="Klenk H.-P."/>
            <person name="Eisen J.A."/>
        </authorList>
    </citation>
    <scope>NUCLEOTIDE SEQUENCE [LARGE SCALE GENOMIC DNA]</scope>
    <source>
        <strain evidence="8">DSM 14684 / CIP 108061 / JCM 11494 / NBRC 100937 / ID131577</strain>
    </source>
</reference>
<sequence>MSLLSAEGLVAGYGRGTVLHGIDFHVEEGEAISLLGANGAGKTTTLRALSGMVAASGALAFDGHDLARQGPDGLARLGVAHVPQGRGIFAPLTVEENLRIGAHVRRDRAGVRADLARCLELFPRLRERARQRAGTLSGGEQQMLALARALMRRPRLVLLDEPSLGLAPKVTRELFAVLRGLRHDEGLSLLVVEQNADLALDLADRAYVLESGRVVLDGDAATIRADEGTRRAYLGY</sequence>
<dbReference type="InterPro" id="IPR052156">
    <property type="entry name" value="BCAA_Transport_ATP-bd_LivF"/>
</dbReference>
<name>D3F794_CONWI</name>
<dbReference type="GO" id="GO:0015807">
    <property type="term" value="P:L-amino acid transport"/>
    <property type="evidence" value="ECO:0007669"/>
    <property type="project" value="TreeGrafter"/>
</dbReference>
<dbReference type="InterPro" id="IPR017871">
    <property type="entry name" value="ABC_transporter-like_CS"/>
</dbReference>
<dbReference type="HOGENOM" id="CLU_000604_1_2_11"/>
<evidence type="ECO:0000256" key="3">
    <source>
        <dbReference type="ARBA" id="ARBA00022741"/>
    </source>
</evidence>
<dbReference type="STRING" id="469383.Cwoe_0429"/>
<keyword evidence="5" id="KW-0029">Amino-acid transport</keyword>
<dbReference type="EMBL" id="CP001854">
    <property type="protein sequence ID" value="ADB48865.1"/>
    <property type="molecule type" value="Genomic_DNA"/>
</dbReference>
<comment type="similarity">
    <text evidence="1">Belongs to the ABC transporter superfamily.</text>
</comment>
<proteinExistence type="inferred from homology"/>
<dbReference type="PANTHER" id="PTHR43820">
    <property type="entry name" value="HIGH-AFFINITY BRANCHED-CHAIN AMINO ACID TRANSPORT ATP-BINDING PROTEIN LIVF"/>
    <property type="match status" value="1"/>
</dbReference>
<dbReference type="Proteomes" id="UP000008229">
    <property type="component" value="Chromosome"/>
</dbReference>
<keyword evidence="4" id="KW-0067">ATP-binding</keyword>
<dbReference type="SMART" id="SM00382">
    <property type="entry name" value="AAA"/>
    <property type="match status" value="1"/>
</dbReference>
<dbReference type="OrthoDB" id="9805514at2"/>
<dbReference type="CDD" id="cd03224">
    <property type="entry name" value="ABC_TM1139_LivF_branched"/>
    <property type="match status" value="1"/>
</dbReference>
<protein>
    <submittedName>
        <fullName evidence="7">ABC transporter related protein</fullName>
    </submittedName>
</protein>
<keyword evidence="3" id="KW-0547">Nucleotide-binding</keyword>
<keyword evidence="8" id="KW-1185">Reference proteome</keyword>
<dbReference type="InterPro" id="IPR003593">
    <property type="entry name" value="AAA+_ATPase"/>
</dbReference>
<evidence type="ECO:0000313" key="8">
    <source>
        <dbReference type="Proteomes" id="UP000008229"/>
    </source>
</evidence>
<evidence type="ECO:0000259" key="6">
    <source>
        <dbReference type="PROSITE" id="PS50893"/>
    </source>
</evidence>
<feature type="domain" description="ABC transporter" evidence="6">
    <location>
        <begin position="4"/>
        <end position="236"/>
    </location>
</feature>
<dbReference type="InterPro" id="IPR027417">
    <property type="entry name" value="P-loop_NTPase"/>
</dbReference>
<dbReference type="PROSITE" id="PS00211">
    <property type="entry name" value="ABC_TRANSPORTER_1"/>
    <property type="match status" value="1"/>
</dbReference>
<evidence type="ECO:0000256" key="2">
    <source>
        <dbReference type="ARBA" id="ARBA00022448"/>
    </source>
</evidence>
<dbReference type="PANTHER" id="PTHR43820:SF4">
    <property type="entry name" value="HIGH-AFFINITY BRANCHED-CHAIN AMINO ACID TRANSPORT ATP-BINDING PROTEIN LIVF"/>
    <property type="match status" value="1"/>
</dbReference>
<evidence type="ECO:0000256" key="1">
    <source>
        <dbReference type="ARBA" id="ARBA00005417"/>
    </source>
</evidence>